<name>A0AAX3T581_9ACTN</name>
<evidence type="ECO:0000313" key="1">
    <source>
        <dbReference type="EMBL" id="WFP24115.1"/>
    </source>
</evidence>
<dbReference type="RefSeq" id="WP_231742469.1">
    <property type="nucleotide sequence ID" value="NZ_CP121270.1"/>
</dbReference>
<protein>
    <submittedName>
        <fullName evidence="1">Uncharacterized protein</fullName>
    </submittedName>
</protein>
<gene>
    <name evidence="1" type="ORF">P9A14_18560</name>
</gene>
<dbReference type="AlphaFoldDB" id="A0AAX3T581"/>
<reference evidence="1" key="1">
    <citation type="submission" date="2023-04" db="EMBL/GenBank/DDBJ databases">
        <title>Complete genome sequence of a phthalic acid esters degrading bacterial strain.</title>
        <authorList>
            <person name="Weng L."/>
            <person name="Jia Y."/>
            <person name="Ren L."/>
        </authorList>
    </citation>
    <scope>NUCLEOTIDE SEQUENCE</scope>
    <source>
        <strain evidence="1">RL-LY01</strain>
    </source>
</reference>
<evidence type="ECO:0000313" key="2">
    <source>
        <dbReference type="Proteomes" id="UP001213504"/>
    </source>
</evidence>
<organism evidence="1 2">
    <name type="scientific">Gordonia hongkongensis</name>
    <dbReference type="NCBI Taxonomy" id="1701090"/>
    <lineage>
        <taxon>Bacteria</taxon>
        <taxon>Bacillati</taxon>
        <taxon>Actinomycetota</taxon>
        <taxon>Actinomycetes</taxon>
        <taxon>Mycobacteriales</taxon>
        <taxon>Gordoniaceae</taxon>
        <taxon>Gordonia</taxon>
    </lineage>
</organism>
<sequence length="185" mass="20427">MELSAPAGTFIRAVIEAHALAIFDWDVEDEFPGVKRAVPTRDSWEPAWGAEFYNTSDHMNKIADVRRVADDTVIALVCSTGQAKNDESEFPPFFDASNRPDRIDRGISVVRLTVHTRGESPPEERRGDRLFPGYDVFGDWWVSEYKDTWAPNVPGEPKPDVGICGDMGDLTAPGPSYPGWSGAAV</sequence>
<proteinExistence type="predicted"/>
<dbReference type="Proteomes" id="UP001213504">
    <property type="component" value="Chromosome"/>
</dbReference>
<accession>A0AAX3T581</accession>
<dbReference type="EMBL" id="CP121270">
    <property type="protein sequence ID" value="WFP24115.1"/>
    <property type="molecule type" value="Genomic_DNA"/>
</dbReference>